<keyword evidence="1" id="KW-0106">Calcium</keyword>
<name>C5L7A7_PERM5</name>
<dbReference type="RefSeq" id="XP_002775553.1">
    <property type="nucleotide sequence ID" value="XM_002775507.1"/>
</dbReference>
<dbReference type="SUPFAM" id="SSF47473">
    <property type="entry name" value="EF-hand"/>
    <property type="match status" value="1"/>
</dbReference>
<dbReference type="InterPro" id="IPR002048">
    <property type="entry name" value="EF_hand_dom"/>
</dbReference>
<accession>C5L7A7</accession>
<evidence type="ECO:0000256" key="2">
    <source>
        <dbReference type="SAM" id="SignalP"/>
    </source>
</evidence>
<dbReference type="InterPro" id="IPR018247">
    <property type="entry name" value="EF_Hand_1_Ca_BS"/>
</dbReference>
<gene>
    <name evidence="4" type="ORF">Pmar_PMAR020534</name>
</gene>
<evidence type="ECO:0000313" key="5">
    <source>
        <dbReference type="Proteomes" id="UP000007800"/>
    </source>
</evidence>
<keyword evidence="5" id="KW-1185">Reference proteome</keyword>
<dbReference type="OrthoDB" id="10263155at2759"/>
<proteinExistence type="predicted"/>
<dbReference type="Proteomes" id="UP000007800">
    <property type="component" value="Unassembled WGS sequence"/>
</dbReference>
<protein>
    <submittedName>
        <fullName evidence="4">PC20A, putative</fullName>
    </submittedName>
</protein>
<feature type="signal peptide" evidence="2">
    <location>
        <begin position="1"/>
        <end position="17"/>
    </location>
</feature>
<dbReference type="PROSITE" id="PS50222">
    <property type="entry name" value="EF_HAND_2"/>
    <property type="match status" value="1"/>
</dbReference>
<evidence type="ECO:0000313" key="4">
    <source>
        <dbReference type="EMBL" id="EER07369.1"/>
    </source>
</evidence>
<evidence type="ECO:0000256" key="1">
    <source>
        <dbReference type="ARBA" id="ARBA00022837"/>
    </source>
</evidence>
<feature type="domain" description="EF-hand" evidence="3">
    <location>
        <begin position="23"/>
        <end position="58"/>
    </location>
</feature>
<reference evidence="4 5" key="1">
    <citation type="submission" date="2008-07" db="EMBL/GenBank/DDBJ databases">
        <authorList>
            <person name="El-Sayed N."/>
            <person name="Caler E."/>
            <person name="Inman J."/>
            <person name="Amedeo P."/>
            <person name="Hass B."/>
            <person name="Wortman J."/>
        </authorList>
    </citation>
    <scope>NUCLEOTIDE SEQUENCE [LARGE SCALE GENOMIC DNA]</scope>
    <source>
        <strain evidence="5">ATCC 50983 / TXsc</strain>
    </source>
</reference>
<dbReference type="GO" id="GO:0005509">
    <property type="term" value="F:calcium ion binding"/>
    <property type="evidence" value="ECO:0007669"/>
    <property type="project" value="InterPro"/>
</dbReference>
<dbReference type="GeneID" id="9060214"/>
<dbReference type="PROSITE" id="PS00018">
    <property type="entry name" value="EF_HAND_1"/>
    <property type="match status" value="1"/>
</dbReference>
<organism evidence="5">
    <name type="scientific">Perkinsus marinus (strain ATCC 50983 / TXsc)</name>
    <dbReference type="NCBI Taxonomy" id="423536"/>
    <lineage>
        <taxon>Eukaryota</taxon>
        <taxon>Sar</taxon>
        <taxon>Alveolata</taxon>
        <taxon>Perkinsozoa</taxon>
        <taxon>Perkinsea</taxon>
        <taxon>Perkinsida</taxon>
        <taxon>Perkinsidae</taxon>
        <taxon>Perkinsus</taxon>
    </lineage>
</organism>
<sequence>MWKFILLLTILLPVVSPYPEDGDEATEYEKDFDGFDQDADGVIDAQEIRSVYNGDLQPQELDAFVREVDTNQDGLSERSYELMHADFSF</sequence>
<keyword evidence="2" id="KW-0732">Signal</keyword>
<feature type="chain" id="PRO_5002954863" evidence="2">
    <location>
        <begin position="18"/>
        <end position="89"/>
    </location>
</feature>
<evidence type="ECO:0000259" key="3">
    <source>
        <dbReference type="PROSITE" id="PS50222"/>
    </source>
</evidence>
<dbReference type="InParanoid" id="C5L7A7"/>
<dbReference type="Gene3D" id="1.10.238.10">
    <property type="entry name" value="EF-hand"/>
    <property type="match status" value="1"/>
</dbReference>
<dbReference type="AlphaFoldDB" id="C5L7A7"/>
<dbReference type="InterPro" id="IPR011992">
    <property type="entry name" value="EF-hand-dom_pair"/>
</dbReference>
<dbReference type="EMBL" id="GG679899">
    <property type="protein sequence ID" value="EER07369.1"/>
    <property type="molecule type" value="Genomic_DNA"/>
</dbReference>